<sequence>MLKILSGNGLAQLIQFCGLFLLVRLFNPEEFSSLAIVQSIATIVAVMLSWQLHHVIPLTAEKRKRELVFSSIFMQILLLSIVFIFIALLAKSCELVFGVLLGLLLSYYNLNISYLSSNKCFGYISLVMIARALFTVLLQILFSKVKLEYSIIWAVLLAEVLVQCLFVNNYRDIIFNIKSIKRKLLKIYKERKDFYIYGSFSELVAISAFFLPLYFIDHKFGEIASGNYGMASRLVWAPVVLVSSSICQVLYAKMGDMSRLESITYIRSIRLINVVIVLIFVSLLAFLVQPLYSILLGDKWSIAIKMIPIMVVWGMIFLATSVYRLSYRVFSIQRNLLMIDMLYLICMYLLFIMINSNEIVYLTSIVVTNFIFSVITIILLLAKVGKE</sequence>
<keyword evidence="5 6" id="KW-0472">Membrane</keyword>
<feature type="transmembrane region" description="Helical" evidence="6">
    <location>
        <begin position="335"/>
        <end position="354"/>
    </location>
</feature>
<feature type="transmembrane region" description="Helical" evidence="6">
    <location>
        <begin position="235"/>
        <end position="251"/>
    </location>
</feature>
<dbReference type="GO" id="GO:0005886">
    <property type="term" value="C:plasma membrane"/>
    <property type="evidence" value="ECO:0007669"/>
    <property type="project" value="UniProtKB-SubCell"/>
</dbReference>
<keyword evidence="2" id="KW-1003">Cell membrane</keyword>
<feature type="transmembrane region" description="Helical" evidence="6">
    <location>
        <begin position="121"/>
        <end position="143"/>
    </location>
</feature>
<proteinExistence type="predicted"/>
<protein>
    <submittedName>
        <fullName evidence="7">O antigen flippase</fullName>
    </submittedName>
</protein>
<evidence type="ECO:0000256" key="4">
    <source>
        <dbReference type="ARBA" id="ARBA00022989"/>
    </source>
</evidence>
<name>A0A346ACM3_AERHY</name>
<evidence type="ECO:0000256" key="3">
    <source>
        <dbReference type="ARBA" id="ARBA00022692"/>
    </source>
</evidence>
<evidence type="ECO:0000256" key="6">
    <source>
        <dbReference type="SAM" id="Phobius"/>
    </source>
</evidence>
<evidence type="ECO:0000256" key="2">
    <source>
        <dbReference type="ARBA" id="ARBA00022475"/>
    </source>
</evidence>
<evidence type="ECO:0000313" key="7">
    <source>
        <dbReference type="EMBL" id="AXL04985.1"/>
    </source>
</evidence>
<feature type="transmembrane region" description="Helical" evidence="6">
    <location>
        <begin position="67"/>
        <end position="89"/>
    </location>
</feature>
<feature type="transmembrane region" description="Helical" evidence="6">
    <location>
        <begin position="149"/>
        <end position="173"/>
    </location>
</feature>
<dbReference type="PANTHER" id="PTHR30250">
    <property type="entry name" value="PST FAMILY PREDICTED COLANIC ACID TRANSPORTER"/>
    <property type="match status" value="1"/>
</dbReference>
<organism evidence="7">
    <name type="scientific">Aeromonas hydrophila</name>
    <dbReference type="NCBI Taxonomy" id="644"/>
    <lineage>
        <taxon>Bacteria</taxon>
        <taxon>Pseudomonadati</taxon>
        <taxon>Pseudomonadota</taxon>
        <taxon>Gammaproteobacteria</taxon>
        <taxon>Aeromonadales</taxon>
        <taxon>Aeromonadaceae</taxon>
        <taxon>Aeromonas</taxon>
    </lineage>
</organism>
<feature type="transmembrane region" description="Helical" evidence="6">
    <location>
        <begin position="302"/>
        <end position="323"/>
    </location>
</feature>
<evidence type="ECO:0000256" key="5">
    <source>
        <dbReference type="ARBA" id="ARBA00023136"/>
    </source>
</evidence>
<feature type="transmembrane region" description="Helical" evidence="6">
    <location>
        <begin position="95"/>
        <end position="114"/>
    </location>
</feature>
<feature type="transmembrane region" description="Helical" evidence="6">
    <location>
        <begin position="35"/>
        <end position="55"/>
    </location>
</feature>
<feature type="transmembrane region" description="Helical" evidence="6">
    <location>
        <begin position="271"/>
        <end position="296"/>
    </location>
</feature>
<gene>
    <name evidence="7" type="primary">wzx</name>
</gene>
<keyword evidence="3 6" id="KW-0812">Transmembrane</keyword>
<evidence type="ECO:0000256" key="1">
    <source>
        <dbReference type="ARBA" id="ARBA00004651"/>
    </source>
</evidence>
<reference evidence="7" key="1">
    <citation type="submission" date="2018-06" db="EMBL/GenBank/DDBJ databases">
        <title>Genetic diversity of the Aeromonas Hydrophila O antigens and development of a suspension array for serotype detection.</title>
        <authorList>
            <person name="Cao H."/>
            <person name="Liu B."/>
        </authorList>
    </citation>
    <scope>NUCLEOTIDE SEQUENCE</scope>
    <source>
        <strain evidence="7">G5380</strain>
    </source>
</reference>
<dbReference type="PANTHER" id="PTHR30250:SF11">
    <property type="entry name" value="O-ANTIGEN TRANSPORTER-RELATED"/>
    <property type="match status" value="1"/>
</dbReference>
<feature type="transmembrane region" description="Helical" evidence="6">
    <location>
        <begin position="194"/>
        <end position="215"/>
    </location>
</feature>
<keyword evidence="4 6" id="KW-1133">Transmembrane helix</keyword>
<comment type="subcellular location">
    <subcellularLocation>
        <location evidence="1">Cell membrane</location>
        <topology evidence="1">Multi-pass membrane protein</topology>
    </subcellularLocation>
</comment>
<accession>A0A346ACM3</accession>
<feature type="transmembrane region" description="Helical" evidence="6">
    <location>
        <begin position="360"/>
        <end position="382"/>
    </location>
</feature>
<dbReference type="EMBL" id="MH449680">
    <property type="protein sequence ID" value="AXL04985.1"/>
    <property type="molecule type" value="Genomic_DNA"/>
</dbReference>
<dbReference type="InterPro" id="IPR050833">
    <property type="entry name" value="Poly_Biosynth_Transport"/>
</dbReference>
<dbReference type="AlphaFoldDB" id="A0A346ACM3"/>